<reference evidence="1 2" key="1">
    <citation type="submission" date="2015-01" db="EMBL/GenBank/DDBJ databases">
        <title>Evolution of Trichinella species and genotypes.</title>
        <authorList>
            <person name="Korhonen P.K."/>
            <person name="Edoardo P."/>
            <person name="Giuseppe L.R."/>
            <person name="Gasser R.B."/>
        </authorList>
    </citation>
    <scope>NUCLEOTIDE SEQUENCE [LARGE SCALE GENOMIC DNA]</scope>
    <source>
        <strain evidence="1">ISS120</strain>
    </source>
</reference>
<comment type="caution">
    <text evidence="1">The sequence shown here is derived from an EMBL/GenBank/DDBJ whole genome shotgun (WGS) entry which is preliminary data.</text>
</comment>
<keyword evidence="2" id="KW-1185">Reference proteome</keyword>
<dbReference type="AlphaFoldDB" id="A0A0V1DEX7"/>
<gene>
    <name evidence="1" type="ORF">T03_3905</name>
</gene>
<dbReference type="EMBL" id="JYDI01000007">
    <property type="protein sequence ID" value="KRY60144.1"/>
    <property type="molecule type" value="Genomic_DNA"/>
</dbReference>
<protein>
    <submittedName>
        <fullName evidence="1">Uncharacterized protein</fullName>
    </submittedName>
</protein>
<organism evidence="1 2">
    <name type="scientific">Trichinella britovi</name>
    <name type="common">Parasitic roundworm</name>
    <dbReference type="NCBI Taxonomy" id="45882"/>
    <lineage>
        <taxon>Eukaryota</taxon>
        <taxon>Metazoa</taxon>
        <taxon>Ecdysozoa</taxon>
        <taxon>Nematoda</taxon>
        <taxon>Enoplea</taxon>
        <taxon>Dorylaimia</taxon>
        <taxon>Trichinellida</taxon>
        <taxon>Trichinellidae</taxon>
        <taxon>Trichinella</taxon>
    </lineage>
</organism>
<proteinExistence type="predicted"/>
<evidence type="ECO:0000313" key="2">
    <source>
        <dbReference type="Proteomes" id="UP000054653"/>
    </source>
</evidence>
<dbReference type="OrthoDB" id="10526724at2759"/>
<dbReference type="Proteomes" id="UP000054653">
    <property type="component" value="Unassembled WGS sequence"/>
</dbReference>
<evidence type="ECO:0000313" key="1">
    <source>
        <dbReference type="EMBL" id="KRY60144.1"/>
    </source>
</evidence>
<name>A0A0V1DEX7_TRIBR</name>
<accession>A0A0V1DEX7</accession>
<sequence length="238" mass="27117">MSTTIGLTRKFLQNAKPRTHESTIGPRTHLAHDTLRHQPICFAKSRQRPFGQIGHLNRMLVWVLLSPMAEFYTAFNIDDKHVQCERAYFSSNVKLNHSLTSLGKFDQAPDEHCTVIVHIPPHRAFAVKSNSRVGSIVTFDVFTNYDIVNGECQNWKRKTSCYLFMKQLSEGHQESLTAMHARVTNPSASSRHLAKASKDNSIFRRLADYCGGQRPFSSSLTIARQLRGQKWSVMVKEE</sequence>